<keyword evidence="3" id="KW-0808">Transferase</keyword>
<organism evidence="3 4">
    <name type="scientific">Algoriphagus sediminis</name>
    <dbReference type="NCBI Taxonomy" id="3057113"/>
    <lineage>
        <taxon>Bacteria</taxon>
        <taxon>Pseudomonadati</taxon>
        <taxon>Bacteroidota</taxon>
        <taxon>Cytophagia</taxon>
        <taxon>Cytophagales</taxon>
        <taxon>Cyclobacteriaceae</taxon>
        <taxon>Algoriphagus</taxon>
    </lineage>
</organism>
<dbReference type="Pfam" id="PF22013">
    <property type="entry name" value="PG_1098_Fer"/>
    <property type="match status" value="1"/>
</dbReference>
<dbReference type="Gene3D" id="3.40.50.150">
    <property type="entry name" value="Vaccinia Virus protein VP39"/>
    <property type="match status" value="1"/>
</dbReference>
<dbReference type="EMBL" id="JAUEPH010000006">
    <property type="protein sequence ID" value="MDN3205214.1"/>
    <property type="molecule type" value="Genomic_DNA"/>
</dbReference>
<dbReference type="GO" id="GO:0008168">
    <property type="term" value="F:methyltransferase activity"/>
    <property type="evidence" value="ECO:0007669"/>
    <property type="project" value="UniProtKB-KW"/>
</dbReference>
<dbReference type="SUPFAM" id="SSF53335">
    <property type="entry name" value="S-adenosyl-L-methionine-dependent methyltransferases"/>
    <property type="match status" value="1"/>
</dbReference>
<feature type="domain" description="THUMP-like" evidence="1">
    <location>
        <begin position="309"/>
        <end position="378"/>
    </location>
</feature>
<feature type="domain" description="PG-1098 ferredoxin-like" evidence="2">
    <location>
        <begin position="266"/>
        <end position="308"/>
    </location>
</feature>
<dbReference type="Gene3D" id="1.10.10.1110">
    <property type="entry name" value="Methyltransferase PG1098, N-terminal domain"/>
    <property type="match status" value="1"/>
</dbReference>
<comment type="caution">
    <text evidence="3">The sequence shown here is derived from an EMBL/GenBank/DDBJ whole genome shotgun (WGS) entry which is preliminary data.</text>
</comment>
<dbReference type="InterPro" id="IPR041497">
    <property type="entry name" value="Thump-like"/>
</dbReference>
<evidence type="ECO:0000259" key="1">
    <source>
        <dbReference type="Pfam" id="PF18096"/>
    </source>
</evidence>
<evidence type="ECO:0000259" key="2">
    <source>
        <dbReference type="Pfam" id="PF22013"/>
    </source>
</evidence>
<dbReference type="InterPro" id="IPR054168">
    <property type="entry name" value="PG_1098_Fer"/>
</dbReference>
<name>A0ABT7YG87_9BACT</name>
<dbReference type="Pfam" id="PF18096">
    <property type="entry name" value="Thump_like"/>
    <property type="match status" value="1"/>
</dbReference>
<gene>
    <name evidence="3" type="ORF">QVH07_13705</name>
</gene>
<dbReference type="Proteomes" id="UP001171916">
    <property type="component" value="Unassembled WGS sequence"/>
</dbReference>
<proteinExistence type="predicted"/>
<keyword evidence="4" id="KW-1185">Reference proteome</keyword>
<dbReference type="GO" id="GO:0032259">
    <property type="term" value="P:methylation"/>
    <property type="evidence" value="ECO:0007669"/>
    <property type="project" value="UniProtKB-KW"/>
</dbReference>
<evidence type="ECO:0000313" key="3">
    <source>
        <dbReference type="EMBL" id="MDN3205214.1"/>
    </source>
</evidence>
<sequence>MLDHLNDDPALLLLRHQGKTDFDLKAAVQQISARQKAKKKLPEWISNQEIIFPPTLNLEQSSSQATAEFKARGQSGGKFIDLTGGFGVDCYYLGRKFKSAVYCEVNEELAEITSHNLNKLAPEHFEVFTGNGLEYLEQSDETFDLIYLDPARRGHANQKLYKLSDCEPDLVSHWDLIKSKASKVLIKASPMLDISKAWVEIPDIQKVTIVSVKNEVKEVLLEADLTGKKSMEVLAVDLGESESSFSFRPKDEENSKVEFGEASNLLFEPLAAILKAGAFKVFGSRYSLKKLEPNSHFFTSGAIPENIPARVFEVLGEIKPSKSVLKKLFPEGKVNIIARNYSIGPEAFKKKFRLKDGGIDYLIATKTLSGFKVFHCRRIK</sequence>
<accession>A0ABT7YG87</accession>
<evidence type="ECO:0000313" key="4">
    <source>
        <dbReference type="Proteomes" id="UP001171916"/>
    </source>
</evidence>
<dbReference type="RefSeq" id="WP_290001306.1">
    <property type="nucleotide sequence ID" value="NZ_JAUEPH010000006.1"/>
</dbReference>
<dbReference type="CDD" id="cd02440">
    <property type="entry name" value="AdoMet_MTases"/>
    <property type="match status" value="1"/>
</dbReference>
<reference evidence="3" key="1">
    <citation type="submission" date="2023-06" db="EMBL/GenBank/DDBJ databases">
        <title>Robiginitalea aurantiacus sp. nov. and Algoriphagus sediminis sp. nov., isolated from coastal sediment.</title>
        <authorList>
            <person name="Zhou Z.Y."/>
            <person name="An J."/>
            <person name="Jia Y.W."/>
            <person name="Du Z.J."/>
        </authorList>
    </citation>
    <scope>NUCLEOTIDE SEQUENCE</scope>
    <source>
        <strain evidence="3">C2-7</strain>
    </source>
</reference>
<dbReference type="EC" id="2.1.1.-" evidence="3"/>
<dbReference type="InterPro" id="IPR029063">
    <property type="entry name" value="SAM-dependent_MTases_sf"/>
</dbReference>
<keyword evidence="3" id="KW-0489">Methyltransferase</keyword>
<protein>
    <submittedName>
        <fullName evidence="3">Class I SAM-dependent methyltransferase</fullName>
        <ecNumber evidence="3">2.1.1.-</ecNumber>
    </submittedName>
</protein>